<reference evidence="5 6" key="1">
    <citation type="submission" date="2017-05" db="EMBL/GenBank/DDBJ databases">
        <title>The Genome Sequence of Tsuchiyaea wingfieldii DSM 27421.</title>
        <authorList>
            <person name="Cuomo C."/>
            <person name="Passer A."/>
            <person name="Billmyre B."/>
            <person name="Heitman J."/>
        </authorList>
    </citation>
    <scope>NUCLEOTIDE SEQUENCE [LARGE SCALE GENOMIC DNA]</scope>
    <source>
        <strain evidence="5 6">DSM 27421</strain>
    </source>
</reference>
<dbReference type="SUPFAM" id="SSF55159">
    <property type="entry name" value="eIF1-like"/>
    <property type="match status" value="1"/>
</dbReference>
<keyword evidence="2" id="KW-0648">Protein biosynthesis</keyword>
<dbReference type="PROSITE" id="PS50296">
    <property type="entry name" value="SUI1"/>
    <property type="match status" value="1"/>
</dbReference>
<feature type="domain" description="SUI1" evidence="4">
    <location>
        <begin position="67"/>
        <end position="152"/>
    </location>
</feature>
<proteinExistence type="inferred from homology"/>
<dbReference type="AlphaFoldDB" id="A0A5D3AS65"/>
<feature type="region of interest" description="Disordered" evidence="3">
    <location>
        <begin position="1"/>
        <end position="48"/>
    </location>
</feature>
<name>A0A5D3AS65_9TREE</name>
<accession>A0A5D3AS65</accession>
<evidence type="ECO:0000313" key="5">
    <source>
        <dbReference type="EMBL" id="TYJ54347.1"/>
    </source>
</evidence>
<protein>
    <submittedName>
        <fullName evidence="5">Translation initiation factor SUI1</fullName>
    </submittedName>
</protein>
<gene>
    <name evidence="5" type="ORF">B9479_005013</name>
</gene>
<evidence type="ECO:0000256" key="1">
    <source>
        <dbReference type="ARBA" id="ARBA00005422"/>
    </source>
</evidence>
<dbReference type="Pfam" id="PF01253">
    <property type="entry name" value="SUI1"/>
    <property type="match status" value="1"/>
</dbReference>
<dbReference type="InterPro" id="IPR036877">
    <property type="entry name" value="SUI1_dom_sf"/>
</dbReference>
<evidence type="ECO:0000313" key="6">
    <source>
        <dbReference type="Proteomes" id="UP000322245"/>
    </source>
</evidence>
<dbReference type="CDD" id="cd11566">
    <property type="entry name" value="eIF1_SUI1"/>
    <property type="match status" value="1"/>
</dbReference>
<comment type="similarity">
    <text evidence="1">Belongs to the SUI1 family.</text>
</comment>
<evidence type="ECO:0000259" key="4">
    <source>
        <dbReference type="PROSITE" id="PS50296"/>
    </source>
</evidence>
<evidence type="ECO:0000256" key="3">
    <source>
        <dbReference type="SAM" id="MobiDB-lite"/>
    </source>
</evidence>
<dbReference type="InterPro" id="IPR001950">
    <property type="entry name" value="SUI1"/>
</dbReference>
<evidence type="ECO:0000256" key="2">
    <source>
        <dbReference type="ARBA" id="ARBA00022917"/>
    </source>
</evidence>
<dbReference type="PANTHER" id="PTHR10388">
    <property type="entry name" value="EUKARYOTIC TRANSLATION INITIATION FACTOR SUI1"/>
    <property type="match status" value="1"/>
</dbReference>
<dbReference type="InterPro" id="IPR005874">
    <property type="entry name" value="SUI1_euk"/>
</dbReference>
<keyword evidence="5" id="KW-0396">Initiation factor</keyword>
<comment type="caution">
    <text evidence="5">The sequence shown here is derived from an EMBL/GenBank/DDBJ whole genome shotgun (WGS) entry which is preliminary data.</text>
</comment>
<keyword evidence="6" id="KW-1185">Reference proteome</keyword>
<feature type="compositionally biased region" description="Basic and acidic residues" evidence="3">
    <location>
        <begin position="1"/>
        <end position="10"/>
    </location>
</feature>
<dbReference type="Proteomes" id="UP000322245">
    <property type="component" value="Unassembled WGS sequence"/>
</dbReference>
<organism evidence="5 6">
    <name type="scientific">Cryptococcus floricola</name>
    <dbReference type="NCBI Taxonomy" id="2591691"/>
    <lineage>
        <taxon>Eukaryota</taxon>
        <taxon>Fungi</taxon>
        <taxon>Dikarya</taxon>
        <taxon>Basidiomycota</taxon>
        <taxon>Agaricomycotina</taxon>
        <taxon>Tremellomycetes</taxon>
        <taxon>Tremellales</taxon>
        <taxon>Cryptococcaceae</taxon>
        <taxon>Cryptococcus</taxon>
    </lineage>
</organism>
<dbReference type="Gene3D" id="3.30.780.10">
    <property type="entry name" value="SUI1-like domain"/>
    <property type="match status" value="1"/>
</dbReference>
<dbReference type="EMBL" id="NIDF01000063">
    <property type="protein sequence ID" value="TYJ54347.1"/>
    <property type="molecule type" value="Genomic_DNA"/>
</dbReference>
<dbReference type="GO" id="GO:0003743">
    <property type="term" value="F:translation initiation factor activity"/>
    <property type="evidence" value="ECO:0007669"/>
    <property type="project" value="UniProtKB-KW"/>
</dbReference>
<sequence>MEAWQADRESAATTQNKVDATTKKTKAPAAQTGVENLGPAFDPFAPVDDLNDTPSIEKAVGNKNDKIHIRLQQRNGRKTLTTIQGIPSKFNHTKILKAMKKEFACNGTVHKPEVDSDEEASPAPGAKVNHGDVLQLQGDQRMGAKQFLIDSGIVSAKDAKVTIVVHGY</sequence>